<evidence type="ECO:0000256" key="2">
    <source>
        <dbReference type="ARBA" id="ARBA00022448"/>
    </source>
</evidence>
<feature type="transmembrane region" description="Helical" evidence="7">
    <location>
        <begin position="129"/>
        <end position="146"/>
    </location>
</feature>
<dbReference type="PANTHER" id="PTHR36838">
    <property type="entry name" value="AUXIN EFFLUX CARRIER FAMILY PROTEIN"/>
    <property type="match status" value="1"/>
</dbReference>
<accession>A0ABV5FIH0</accession>
<keyword evidence="3" id="KW-1003">Cell membrane</keyword>
<reference evidence="8 9" key="1">
    <citation type="submission" date="2024-09" db="EMBL/GenBank/DDBJ databases">
        <authorList>
            <person name="Sun Q."/>
            <person name="Mori K."/>
        </authorList>
    </citation>
    <scope>NUCLEOTIDE SEQUENCE [LARGE SCALE GENOMIC DNA]</scope>
    <source>
        <strain evidence="8 9">CECT 7908</strain>
    </source>
</reference>
<dbReference type="PANTHER" id="PTHR36838:SF1">
    <property type="entry name" value="SLR1864 PROTEIN"/>
    <property type="match status" value="1"/>
</dbReference>
<feature type="transmembrane region" description="Helical" evidence="7">
    <location>
        <begin position="217"/>
        <end position="241"/>
    </location>
</feature>
<keyword evidence="5 7" id="KW-1133">Transmembrane helix</keyword>
<evidence type="ECO:0000256" key="6">
    <source>
        <dbReference type="ARBA" id="ARBA00023136"/>
    </source>
</evidence>
<dbReference type="Proteomes" id="UP001589589">
    <property type="component" value="Unassembled WGS sequence"/>
</dbReference>
<evidence type="ECO:0000256" key="1">
    <source>
        <dbReference type="ARBA" id="ARBA00004141"/>
    </source>
</evidence>
<feature type="transmembrane region" description="Helical" evidence="7">
    <location>
        <begin position="57"/>
        <end position="77"/>
    </location>
</feature>
<keyword evidence="6 7" id="KW-0472">Membrane</keyword>
<sequence length="303" mass="33805">MSNFILIFVFITAGLILQNIKGFPVHIYKTLNKIVIYLCLPALALYFIPKIKWSTELLFPIGAAWISFVVAFLLFSFLGKKYGWSNKLIGCLILTAGLSNTSFLGYPIIEALYGKQGLQTAILVDQPGSFVVISTLGVFVAAFFSKGSPDAKAITKKILFFPPFITFVIACFMNVLGYDFDIDLQFVFQKLGSLVTPLALLSVGLQLRFEKNSKHWGFLTFGLFFKLIITPLLFLVLYVFILKQNSSVIKVTIMEMAMAPMITGSILASTYGLKPRLSSMMIGFGIPISFVTLAFWYFILSFI</sequence>
<evidence type="ECO:0000313" key="9">
    <source>
        <dbReference type="Proteomes" id="UP001589589"/>
    </source>
</evidence>
<feature type="transmembrane region" description="Helical" evidence="7">
    <location>
        <begin position="280"/>
        <end position="299"/>
    </location>
</feature>
<gene>
    <name evidence="8" type="ORF">ACFFUQ_04855</name>
</gene>
<keyword evidence="9" id="KW-1185">Reference proteome</keyword>
<keyword evidence="2" id="KW-0813">Transport</keyword>
<dbReference type="RefSeq" id="WP_290266267.1">
    <property type="nucleotide sequence ID" value="NZ_JAUFQQ010000005.1"/>
</dbReference>
<dbReference type="InterPro" id="IPR004776">
    <property type="entry name" value="Mem_transp_PIN-like"/>
</dbReference>
<evidence type="ECO:0000256" key="4">
    <source>
        <dbReference type="ARBA" id="ARBA00022692"/>
    </source>
</evidence>
<feature type="transmembrane region" description="Helical" evidence="7">
    <location>
        <begin position="89"/>
        <end position="109"/>
    </location>
</feature>
<name>A0ABV5FIH0_9FLAO</name>
<evidence type="ECO:0000256" key="3">
    <source>
        <dbReference type="ARBA" id="ARBA00022475"/>
    </source>
</evidence>
<evidence type="ECO:0000313" key="8">
    <source>
        <dbReference type="EMBL" id="MFB9063344.1"/>
    </source>
</evidence>
<evidence type="ECO:0000256" key="5">
    <source>
        <dbReference type="ARBA" id="ARBA00022989"/>
    </source>
</evidence>
<comment type="subcellular location">
    <subcellularLocation>
        <location evidence="1">Membrane</location>
        <topology evidence="1">Multi-pass membrane protein</topology>
    </subcellularLocation>
</comment>
<feature type="transmembrane region" description="Helical" evidence="7">
    <location>
        <begin position="34"/>
        <end position="51"/>
    </location>
</feature>
<dbReference type="Pfam" id="PF03547">
    <property type="entry name" value="Mem_trans"/>
    <property type="match status" value="1"/>
</dbReference>
<feature type="transmembrane region" description="Helical" evidence="7">
    <location>
        <begin position="158"/>
        <end position="178"/>
    </location>
</feature>
<dbReference type="EMBL" id="JBHMEX010000013">
    <property type="protein sequence ID" value="MFB9063344.1"/>
    <property type="molecule type" value="Genomic_DNA"/>
</dbReference>
<keyword evidence="4 7" id="KW-0812">Transmembrane</keyword>
<evidence type="ECO:0000256" key="7">
    <source>
        <dbReference type="SAM" id="Phobius"/>
    </source>
</evidence>
<proteinExistence type="predicted"/>
<feature type="transmembrane region" description="Helical" evidence="7">
    <location>
        <begin position="6"/>
        <end position="27"/>
    </location>
</feature>
<protein>
    <submittedName>
        <fullName evidence="8">AEC family transporter</fullName>
    </submittedName>
</protein>
<comment type="caution">
    <text evidence="8">The sequence shown here is derived from an EMBL/GenBank/DDBJ whole genome shotgun (WGS) entry which is preliminary data.</text>
</comment>
<organism evidence="8 9">
    <name type="scientific">Flavobacterium branchiarum</name>
    <dbReference type="NCBI Taxonomy" id="1114870"/>
    <lineage>
        <taxon>Bacteria</taxon>
        <taxon>Pseudomonadati</taxon>
        <taxon>Bacteroidota</taxon>
        <taxon>Flavobacteriia</taxon>
        <taxon>Flavobacteriales</taxon>
        <taxon>Flavobacteriaceae</taxon>
        <taxon>Flavobacterium</taxon>
    </lineage>
</organism>
<feature type="transmembrane region" description="Helical" evidence="7">
    <location>
        <begin position="247"/>
        <end position="268"/>
    </location>
</feature>